<keyword evidence="15" id="KW-1185">Reference proteome</keyword>
<keyword evidence="6" id="KW-1015">Disulfide bond</keyword>
<comment type="subcellular location">
    <subcellularLocation>
        <location evidence="1">Secreted</location>
    </subcellularLocation>
</comment>
<dbReference type="OrthoDB" id="9979188at2759"/>
<dbReference type="Proteomes" id="UP000663829">
    <property type="component" value="Unassembled WGS sequence"/>
</dbReference>
<dbReference type="InterPro" id="IPR049883">
    <property type="entry name" value="NOTCH1_EGF-like"/>
</dbReference>
<comment type="caution">
    <text evidence="7">Lacks conserved residue(s) required for the propagation of feature annotation.</text>
</comment>
<dbReference type="EMBL" id="CAJNOK010000790">
    <property type="protein sequence ID" value="CAF0775686.1"/>
    <property type="molecule type" value="Genomic_DNA"/>
</dbReference>
<dbReference type="PANTHER" id="PTHR24253">
    <property type="entry name" value="TRANSMEMBRANE PROTEASE SERINE"/>
    <property type="match status" value="1"/>
</dbReference>
<protein>
    <submittedName>
        <fullName evidence="12">Uncharacterized protein</fullName>
    </submittedName>
</protein>
<keyword evidence="5" id="KW-0106">Calcium</keyword>
<proteinExistence type="predicted"/>
<evidence type="ECO:0000313" key="12">
    <source>
        <dbReference type="EMBL" id="CAF0804410.1"/>
    </source>
</evidence>
<dbReference type="Pfam" id="PF00089">
    <property type="entry name" value="Trypsin"/>
    <property type="match status" value="1"/>
</dbReference>
<dbReference type="GO" id="GO:0006508">
    <property type="term" value="P:proteolysis"/>
    <property type="evidence" value="ECO:0007669"/>
    <property type="project" value="InterPro"/>
</dbReference>
<evidence type="ECO:0000313" key="15">
    <source>
        <dbReference type="Proteomes" id="UP000663829"/>
    </source>
</evidence>
<dbReference type="PROSITE" id="PS50240">
    <property type="entry name" value="TRYPSIN_DOM"/>
    <property type="match status" value="1"/>
</dbReference>
<dbReference type="EMBL" id="CAJOBA010000790">
    <property type="protein sequence ID" value="CAF3556856.1"/>
    <property type="molecule type" value="Genomic_DNA"/>
</dbReference>
<dbReference type="InterPro" id="IPR018097">
    <property type="entry name" value="EGF_Ca-bd_CS"/>
</dbReference>
<evidence type="ECO:0000256" key="1">
    <source>
        <dbReference type="ARBA" id="ARBA00004613"/>
    </source>
</evidence>
<dbReference type="InterPro" id="IPR018114">
    <property type="entry name" value="TRYPSIN_HIS"/>
</dbReference>
<dbReference type="InterPro" id="IPR009030">
    <property type="entry name" value="Growth_fac_rcpt_cys_sf"/>
</dbReference>
<dbReference type="Proteomes" id="UP000681722">
    <property type="component" value="Unassembled WGS sequence"/>
</dbReference>
<dbReference type="PROSITE" id="PS00134">
    <property type="entry name" value="TRYPSIN_HIS"/>
    <property type="match status" value="1"/>
</dbReference>
<name>A0A813T0E4_9BILA</name>
<dbReference type="Gene3D" id="2.10.25.10">
    <property type="entry name" value="Laminin"/>
    <property type="match status" value="4"/>
</dbReference>
<dbReference type="GO" id="GO:0005509">
    <property type="term" value="F:calcium ion binding"/>
    <property type="evidence" value="ECO:0007669"/>
    <property type="project" value="InterPro"/>
</dbReference>
<dbReference type="CDD" id="cd00054">
    <property type="entry name" value="EGF_CA"/>
    <property type="match status" value="2"/>
</dbReference>
<dbReference type="InterPro" id="IPR009003">
    <property type="entry name" value="Peptidase_S1_PA"/>
</dbReference>
<feature type="region of interest" description="Disordered" evidence="8">
    <location>
        <begin position="1"/>
        <end position="30"/>
    </location>
</feature>
<dbReference type="SUPFAM" id="SSF57184">
    <property type="entry name" value="Growth factor receptor domain"/>
    <property type="match status" value="1"/>
</dbReference>
<keyword evidence="3 7" id="KW-0245">EGF-like domain</keyword>
<evidence type="ECO:0000256" key="3">
    <source>
        <dbReference type="ARBA" id="ARBA00022536"/>
    </source>
</evidence>
<organism evidence="12 15">
    <name type="scientific">Didymodactylos carnosus</name>
    <dbReference type="NCBI Taxonomy" id="1234261"/>
    <lineage>
        <taxon>Eukaryota</taxon>
        <taxon>Metazoa</taxon>
        <taxon>Spiralia</taxon>
        <taxon>Gnathifera</taxon>
        <taxon>Rotifera</taxon>
        <taxon>Eurotatoria</taxon>
        <taxon>Bdelloidea</taxon>
        <taxon>Philodinida</taxon>
        <taxon>Philodinidae</taxon>
        <taxon>Didymodactylos</taxon>
    </lineage>
</organism>
<comment type="caution">
    <text evidence="12">The sequence shown here is derived from an EMBL/GenBank/DDBJ whole genome shotgun (WGS) entry which is preliminary data.</text>
</comment>
<dbReference type="FunFam" id="2.10.25.10:FF:000002">
    <property type="entry name" value="Latent-transforming growth factor beta-binding protein 3"/>
    <property type="match status" value="2"/>
</dbReference>
<dbReference type="InterPro" id="IPR001254">
    <property type="entry name" value="Trypsin_dom"/>
</dbReference>
<dbReference type="GO" id="GO:0005576">
    <property type="term" value="C:extracellular region"/>
    <property type="evidence" value="ECO:0007669"/>
    <property type="project" value="UniProtKB-SubCell"/>
</dbReference>
<dbReference type="InterPro" id="IPR001881">
    <property type="entry name" value="EGF-like_Ca-bd_dom"/>
</dbReference>
<dbReference type="PROSITE" id="PS50026">
    <property type="entry name" value="EGF_3"/>
    <property type="match status" value="1"/>
</dbReference>
<gene>
    <name evidence="12" type="ORF">GPM918_LOCUS3694</name>
    <name evidence="11" type="ORF">OVA965_LOCUS3326</name>
    <name evidence="14" type="ORF">SRO942_LOCUS3690</name>
    <name evidence="13" type="ORF">TMI583_LOCUS3325</name>
</gene>
<feature type="domain" description="Peptidase S1" evidence="10">
    <location>
        <begin position="344"/>
        <end position="598"/>
    </location>
</feature>
<dbReference type="AlphaFoldDB" id="A0A813T0E4"/>
<evidence type="ECO:0000256" key="7">
    <source>
        <dbReference type="PROSITE-ProRule" id="PRU00076"/>
    </source>
</evidence>
<dbReference type="PROSITE" id="PS01186">
    <property type="entry name" value="EGF_2"/>
    <property type="match status" value="1"/>
</dbReference>
<dbReference type="Proteomes" id="UP000677228">
    <property type="component" value="Unassembled WGS sequence"/>
</dbReference>
<dbReference type="SMART" id="SM00181">
    <property type="entry name" value="EGF"/>
    <property type="match status" value="3"/>
</dbReference>
<evidence type="ECO:0000259" key="9">
    <source>
        <dbReference type="PROSITE" id="PS50026"/>
    </source>
</evidence>
<dbReference type="InterPro" id="IPR001314">
    <property type="entry name" value="Peptidase_S1A"/>
</dbReference>
<evidence type="ECO:0000313" key="13">
    <source>
        <dbReference type="EMBL" id="CAF3556856.1"/>
    </source>
</evidence>
<dbReference type="Proteomes" id="UP000682733">
    <property type="component" value="Unassembled WGS sequence"/>
</dbReference>
<dbReference type="PROSITE" id="PS01187">
    <property type="entry name" value="EGF_CA"/>
    <property type="match status" value="1"/>
</dbReference>
<dbReference type="PROSITE" id="PS00010">
    <property type="entry name" value="ASX_HYDROXYL"/>
    <property type="match status" value="1"/>
</dbReference>
<dbReference type="SMART" id="SM00020">
    <property type="entry name" value="Tryp_SPc"/>
    <property type="match status" value="1"/>
</dbReference>
<evidence type="ECO:0000259" key="10">
    <source>
        <dbReference type="PROSITE" id="PS50240"/>
    </source>
</evidence>
<dbReference type="Pfam" id="PF07645">
    <property type="entry name" value="EGF_CA"/>
    <property type="match status" value="2"/>
</dbReference>
<keyword evidence="4" id="KW-0677">Repeat</keyword>
<evidence type="ECO:0000256" key="6">
    <source>
        <dbReference type="ARBA" id="ARBA00023157"/>
    </source>
</evidence>
<dbReference type="SMART" id="SM00179">
    <property type="entry name" value="EGF_CA"/>
    <property type="match status" value="3"/>
</dbReference>
<dbReference type="SUPFAM" id="SSF50494">
    <property type="entry name" value="Trypsin-like serine proteases"/>
    <property type="match status" value="1"/>
</dbReference>
<dbReference type="InterPro" id="IPR000152">
    <property type="entry name" value="EGF-type_Asp/Asn_hydroxyl_site"/>
</dbReference>
<dbReference type="InterPro" id="IPR000742">
    <property type="entry name" value="EGF"/>
</dbReference>
<dbReference type="PRINTS" id="PR00722">
    <property type="entry name" value="CHYMOTRYPSIN"/>
</dbReference>
<evidence type="ECO:0000256" key="2">
    <source>
        <dbReference type="ARBA" id="ARBA00022525"/>
    </source>
</evidence>
<accession>A0A813T0E4</accession>
<feature type="domain" description="EGF-like" evidence="9">
    <location>
        <begin position="293"/>
        <end position="331"/>
    </location>
</feature>
<evidence type="ECO:0000313" key="11">
    <source>
        <dbReference type="EMBL" id="CAF0775686.1"/>
    </source>
</evidence>
<evidence type="ECO:0000256" key="5">
    <source>
        <dbReference type="ARBA" id="ARBA00022837"/>
    </source>
</evidence>
<evidence type="ECO:0000256" key="4">
    <source>
        <dbReference type="ARBA" id="ARBA00022737"/>
    </source>
</evidence>
<dbReference type="InterPro" id="IPR043504">
    <property type="entry name" value="Peptidase_S1_PA_chymotrypsin"/>
</dbReference>
<keyword evidence="2" id="KW-0964">Secreted</keyword>
<sequence>MKNKSKIKEEQQFDNLSYFSNEHNKNDKANERQEIYFIDNNDTHEQSLTKQNDKNVLPSPSFLVRTVNNREIDHSYQNMDIYNRNNNEFILQPISLNNNIHLKSYPFDRSKNSKQNIYAYNNPAFSTSDVYDASQSKHAKLQGFTTNGLSKQQQQDDENSHGKDKCNIQCPSGQTLFHNHTNCECHFIDQCQITPPVCGSFTCINLTETEYECLCHTGYHHPLNDLKHCKDIDECLVSNTCGLNQICANTMGSFQCHIHTCINGQCMNTNGSFTCICNDGFTRDPFNVLYCKDIDECLTHNCSENEICVNLPGSYRCDCQLGYNNVTGICTNDSQRSNTRRKRIVNGSPAKLEQWPWAASLVIKPNYKHNGTRNVCSGTLVSSWNILTAAHCLDEHLFKERWKLDAEPPPLFKDLFDIHLGMYNISIDNNEWSSHNEIFTISNFTLHPEYQSLSEDGATVKYDLAIIKLNKRIDRSSIKDWICLPVNDVTDQDILKVIGYGELNEKIMLNMIDVKVLVNQHDREQCETQILDLSADSFCTNSTSSGTLGVGDSGAPSMTMKHSRWHIAGIMSKTGTTKSYAGMTNVYKHLDWIRSIMRK</sequence>
<dbReference type="Gene3D" id="2.40.10.10">
    <property type="entry name" value="Trypsin-like serine proteases"/>
    <property type="match status" value="1"/>
</dbReference>
<reference evidence="12" key="1">
    <citation type="submission" date="2021-02" db="EMBL/GenBank/DDBJ databases">
        <authorList>
            <person name="Nowell W R."/>
        </authorList>
    </citation>
    <scope>NUCLEOTIDE SEQUENCE</scope>
</reference>
<dbReference type="GO" id="GO:0004252">
    <property type="term" value="F:serine-type endopeptidase activity"/>
    <property type="evidence" value="ECO:0007669"/>
    <property type="project" value="InterPro"/>
</dbReference>
<evidence type="ECO:0000256" key="8">
    <source>
        <dbReference type="SAM" id="MobiDB-lite"/>
    </source>
</evidence>
<evidence type="ECO:0000313" key="14">
    <source>
        <dbReference type="EMBL" id="CAF3589628.1"/>
    </source>
</evidence>
<feature type="compositionally biased region" description="Basic and acidic residues" evidence="8">
    <location>
        <begin position="1"/>
        <end position="11"/>
    </location>
</feature>
<dbReference type="EMBL" id="CAJOBC010000463">
    <property type="protein sequence ID" value="CAF3589628.1"/>
    <property type="molecule type" value="Genomic_DNA"/>
</dbReference>
<dbReference type="EMBL" id="CAJNOQ010000464">
    <property type="protein sequence ID" value="CAF0804410.1"/>
    <property type="molecule type" value="Genomic_DNA"/>
</dbReference>